<name>A0A7S2LJZ0_9STRA</name>
<organism evidence="2">
    <name type="scientific">Leptocylindrus danicus</name>
    <dbReference type="NCBI Taxonomy" id="163516"/>
    <lineage>
        <taxon>Eukaryota</taxon>
        <taxon>Sar</taxon>
        <taxon>Stramenopiles</taxon>
        <taxon>Ochrophyta</taxon>
        <taxon>Bacillariophyta</taxon>
        <taxon>Coscinodiscophyceae</taxon>
        <taxon>Chaetocerotophycidae</taxon>
        <taxon>Leptocylindrales</taxon>
        <taxon>Leptocylindraceae</taxon>
        <taxon>Leptocylindrus</taxon>
    </lineage>
</organism>
<protein>
    <submittedName>
        <fullName evidence="2">Uncharacterized protein</fullName>
    </submittedName>
</protein>
<dbReference type="EMBL" id="HBGY01030863">
    <property type="protein sequence ID" value="CAD9608718.1"/>
    <property type="molecule type" value="Transcribed_RNA"/>
</dbReference>
<gene>
    <name evidence="2" type="ORF">LDAN0321_LOCUS19211</name>
</gene>
<feature type="region of interest" description="Disordered" evidence="1">
    <location>
        <begin position="63"/>
        <end position="84"/>
    </location>
</feature>
<dbReference type="AlphaFoldDB" id="A0A7S2LJZ0"/>
<evidence type="ECO:0000313" key="2">
    <source>
        <dbReference type="EMBL" id="CAD9608718.1"/>
    </source>
</evidence>
<reference evidence="2" key="1">
    <citation type="submission" date="2021-01" db="EMBL/GenBank/DDBJ databases">
        <authorList>
            <person name="Corre E."/>
            <person name="Pelletier E."/>
            <person name="Niang G."/>
            <person name="Scheremetjew M."/>
            <person name="Finn R."/>
            <person name="Kale V."/>
            <person name="Holt S."/>
            <person name="Cochrane G."/>
            <person name="Meng A."/>
            <person name="Brown T."/>
            <person name="Cohen L."/>
        </authorList>
    </citation>
    <scope>NUCLEOTIDE SEQUENCE</scope>
    <source>
        <strain evidence="2">B650</strain>
    </source>
</reference>
<evidence type="ECO:0000256" key="1">
    <source>
        <dbReference type="SAM" id="MobiDB-lite"/>
    </source>
</evidence>
<accession>A0A7S2LJZ0</accession>
<proteinExistence type="predicted"/>
<sequence length="134" mass="13967">MDKKCRLPKRSFFELALCSVSSAQEISTFGGSPAAGVIAAYSGSGLVEKIHFFGSSSSIGQGHSTGMFSPTTKKGSCGTSGGTRPLRATVDDTYLNSLFAAEQSMAAFKSGTQSRVQARRAQNEGSAVYDGHAQ</sequence>
<feature type="region of interest" description="Disordered" evidence="1">
    <location>
        <begin position="109"/>
        <end position="134"/>
    </location>
</feature>